<dbReference type="SUPFAM" id="SSF52980">
    <property type="entry name" value="Restriction endonuclease-like"/>
    <property type="match status" value="1"/>
</dbReference>
<sequence length="343" mass="37966">MNRAFTVRVCVCSADRSYPQPEVHPQWAQVAELTCAWTAQYSIVTATAATARALALLDELGGFATTQQLLTVMTRQQLDVRVRNGELIRVWYGVYAASKPDLIGRLAALDLYMDGEAVACMGTAAALYGFDFENTTAIHVLDPGVRMRPTVGLMVHQRLGAPLRRVAGRLATAPAWTAIEIARQLPRPRALATLDGVLHSIQCNPADLDKAVREQHGRRGIVAVRELLQYADGRAESAMESEARLVMIDHGLPLPELQYEIHGRHGETWRVDYAWPEARVAAEYESLDWHAGAVKMIDDKTRFAGIQEQGWTVIPIVAHDVRRYPSQLADRIAYHLAAAQRAG</sequence>
<keyword evidence="2" id="KW-1185">Reference proteome</keyword>
<name>A0ABT6L425_9MYCO</name>
<gene>
    <name evidence="1" type="ORF">M2272_003620</name>
</gene>
<dbReference type="Proteomes" id="UP001160130">
    <property type="component" value="Unassembled WGS sequence"/>
</dbReference>
<accession>A0ABT6L425</accession>
<proteinExistence type="predicted"/>
<evidence type="ECO:0000313" key="2">
    <source>
        <dbReference type="Proteomes" id="UP001160130"/>
    </source>
</evidence>
<protein>
    <recommendedName>
        <fullName evidence="3">Cullin, a subunit of E3 ubiquitin ligase</fullName>
    </recommendedName>
</protein>
<organism evidence="1 2">
    <name type="scientific">Mycolicibacterium frederiksbergense</name>
    <dbReference type="NCBI Taxonomy" id="117567"/>
    <lineage>
        <taxon>Bacteria</taxon>
        <taxon>Bacillati</taxon>
        <taxon>Actinomycetota</taxon>
        <taxon>Actinomycetes</taxon>
        <taxon>Mycobacteriales</taxon>
        <taxon>Mycobacteriaceae</taxon>
        <taxon>Mycolicibacterium</taxon>
    </lineage>
</organism>
<evidence type="ECO:0000313" key="1">
    <source>
        <dbReference type="EMBL" id="MDH6196967.1"/>
    </source>
</evidence>
<dbReference type="Gene3D" id="3.40.960.10">
    <property type="entry name" value="VSR Endonuclease"/>
    <property type="match status" value="1"/>
</dbReference>
<evidence type="ECO:0008006" key="3">
    <source>
        <dbReference type="Google" id="ProtNLM"/>
    </source>
</evidence>
<reference evidence="1 2" key="1">
    <citation type="submission" date="2023-04" db="EMBL/GenBank/DDBJ databases">
        <title>Forest soil microbial communities from Buena Vista Peninsula, Colon Province, Panama.</title>
        <authorList>
            <person name="Bouskill N."/>
        </authorList>
    </citation>
    <scope>NUCLEOTIDE SEQUENCE [LARGE SCALE GENOMIC DNA]</scope>
    <source>
        <strain evidence="1 2">AC80</strain>
    </source>
</reference>
<comment type="caution">
    <text evidence="1">The sequence shown here is derived from an EMBL/GenBank/DDBJ whole genome shotgun (WGS) entry which is preliminary data.</text>
</comment>
<dbReference type="InterPro" id="IPR011335">
    <property type="entry name" value="Restrct_endonuc-II-like"/>
</dbReference>
<dbReference type="EMBL" id="JARXVE010000005">
    <property type="protein sequence ID" value="MDH6196967.1"/>
    <property type="molecule type" value="Genomic_DNA"/>
</dbReference>